<evidence type="ECO:0000313" key="3">
    <source>
        <dbReference type="Proteomes" id="UP000092528"/>
    </source>
</evidence>
<sequence length="120" mass="13729">MKKSRTSGVLFFVLASALSLSTALNVYGTWVEQAIAFSAQFMTFFILIALYCKWRDIEIFSDNAIITIAISYPIIVIVKPLYMMFEYSDQTMPSSLFLTQGLEFWLSVFVATVLLKKEKR</sequence>
<feature type="transmembrane region" description="Helical" evidence="1">
    <location>
        <begin position="97"/>
        <end position="115"/>
    </location>
</feature>
<dbReference type="AlphaFoldDB" id="A0A1C7FHN6"/>
<geneLocation type="plasmid" evidence="3">
    <name>pvs127</name>
</geneLocation>
<evidence type="ECO:0000313" key="2">
    <source>
        <dbReference type="EMBL" id="ANU39441.1"/>
    </source>
</evidence>
<feature type="transmembrane region" description="Helical" evidence="1">
    <location>
        <begin position="33"/>
        <end position="52"/>
    </location>
</feature>
<dbReference type="EMBL" id="CP016416">
    <property type="protein sequence ID" value="ANU39441.1"/>
    <property type="molecule type" value="Genomic_DNA"/>
</dbReference>
<accession>A0A1C7FHN6</accession>
<organism evidence="2 3">
    <name type="scientific">Vibrio scophthalmi</name>
    <dbReference type="NCBI Taxonomy" id="45658"/>
    <lineage>
        <taxon>Bacteria</taxon>
        <taxon>Pseudomonadati</taxon>
        <taxon>Pseudomonadota</taxon>
        <taxon>Gammaproteobacteria</taxon>
        <taxon>Vibrionales</taxon>
        <taxon>Vibrionaceae</taxon>
        <taxon>Vibrio</taxon>
    </lineage>
</organism>
<evidence type="ECO:0000256" key="1">
    <source>
        <dbReference type="SAM" id="Phobius"/>
    </source>
</evidence>
<proteinExistence type="predicted"/>
<gene>
    <name evidence="2" type="ORF">VSVS05_04406</name>
</gene>
<keyword evidence="1" id="KW-0472">Membrane</keyword>
<keyword evidence="3" id="KW-1185">Reference proteome</keyword>
<dbReference type="Proteomes" id="UP000092528">
    <property type="component" value="Plasmid pVS127"/>
</dbReference>
<dbReference type="RefSeq" id="WP_065546908.1">
    <property type="nucleotide sequence ID" value="NZ_CP016416.1"/>
</dbReference>
<name>A0A1C7FHN6_9VIBR</name>
<feature type="transmembrane region" description="Helical" evidence="1">
    <location>
        <begin position="64"/>
        <end position="85"/>
    </location>
</feature>
<keyword evidence="1" id="KW-0812">Transmembrane</keyword>
<protein>
    <submittedName>
        <fullName evidence="2">Uncharacterized protein</fullName>
    </submittedName>
</protein>
<keyword evidence="2" id="KW-0614">Plasmid</keyword>
<reference evidence="2 3" key="1">
    <citation type="submission" date="2016-07" db="EMBL/GenBank/DDBJ databases">
        <title>Genome sequencing of Vibrio scophthalmi strain VS-05, an isolated from Paralichthys olivaceus.</title>
        <authorList>
            <person name="Han H.-J."/>
        </authorList>
    </citation>
    <scope>NUCLEOTIDE SEQUENCE [LARGE SCALE GENOMIC DNA]</scope>
    <source>
        <strain evidence="2 3">VS-05</strain>
        <plasmid evidence="3">pvs127</plasmid>
    </source>
</reference>
<keyword evidence="1" id="KW-1133">Transmembrane helix</keyword>